<keyword evidence="1" id="KW-0732">Signal</keyword>
<reference evidence="2" key="2">
    <citation type="submission" date="2020-10" db="EMBL/GenBank/DDBJ databases">
        <authorList>
            <person name="Cooper E.A."/>
            <person name="Brenton Z.W."/>
            <person name="Flinn B.S."/>
            <person name="Jenkins J."/>
            <person name="Shu S."/>
            <person name="Flowers D."/>
            <person name="Luo F."/>
            <person name="Wang Y."/>
            <person name="Xia P."/>
            <person name="Barry K."/>
            <person name="Daum C."/>
            <person name="Lipzen A."/>
            <person name="Yoshinaga Y."/>
            <person name="Schmutz J."/>
            <person name="Saski C."/>
            <person name="Vermerris W."/>
            <person name="Kresovich S."/>
        </authorList>
    </citation>
    <scope>NUCLEOTIDE SEQUENCE</scope>
</reference>
<feature type="signal peptide" evidence="1">
    <location>
        <begin position="1"/>
        <end position="23"/>
    </location>
</feature>
<evidence type="ECO:0000313" key="2">
    <source>
        <dbReference type="EMBL" id="KAG0532805.1"/>
    </source>
</evidence>
<organism evidence="2 3">
    <name type="scientific">Sorghum bicolor</name>
    <name type="common">Sorghum</name>
    <name type="synonym">Sorghum vulgare</name>
    <dbReference type="NCBI Taxonomy" id="4558"/>
    <lineage>
        <taxon>Eukaryota</taxon>
        <taxon>Viridiplantae</taxon>
        <taxon>Streptophyta</taxon>
        <taxon>Embryophyta</taxon>
        <taxon>Tracheophyta</taxon>
        <taxon>Spermatophyta</taxon>
        <taxon>Magnoliopsida</taxon>
        <taxon>Liliopsida</taxon>
        <taxon>Poales</taxon>
        <taxon>Poaceae</taxon>
        <taxon>PACMAD clade</taxon>
        <taxon>Panicoideae</taxon>
        <taxon>Andropogonodae</taxon>
        <taxon>Andropogoneae</taxon>
        <taxon>Sorghinae</taxon>
        <taxon>Sorghum</taxon>
    </lineage>
</organism>
<accession>A0A921R418</accession>
<gene>
    <name evidence="2" type="ORF">BDA96_04G138700</name>
</gene>
<evidence type="ECO:0000313" key="3">
    <source>
        <dbReference type="Proteomes" id="UP000807115"/>
    </source>
</evidence>
<feature type="chain" id="PRO_5037986105" evidence="1">
    <location>
        <begin position="24"/>
        <end position="140"/>
    </location>
</feature>
<dbReference type="EMBL" id="CM027683">
    <property type="protein sequence ID" value="KAG0532805.1"/>
    <property type="molecule type" value="Genomic_DNA"/>
</dbReference>
<proteinExistence type="predicted"/>
<dbReference type="Proteomes" id="UP000807115">
    <property type="component" value="Chromosome 4"/>
</dbReference>
<comment type="caution">
    <text evidence="2">The sequence shown here is derived from an EMBL/GenBank/DDBJ whole genome shotgun (WGS) entry which is preliminary data.</text>
</comment>
<dbReference type="AlphaFoldDB" id="A0A921R418"/>
<reference evidence="2" key="1">
    <citation type="journal article" date="2019" name="BMC Genomics">
        <title>A new reference genome for Sorghum bicolor reveals high levels of sequence similarity between sweet and grain genotypes: implications for the genetics of sugar metabolism.</title>
        <authorList>
            <person name="Cooper E.A."/>
            <person name="Brenton Z.W."/>
            <person name="Flinn B.S."/>
            <person name="Jenkins J."/>
            <person name="Shu S."/>
            <person name="Flowers D."/>
            <person name="Luo F."/>
            <person name="Wang Y."/>
            <person name="Xia P."/>
            <person name="Barry K."/>
            <person name="Daum C."/>
            <person name="Lipzen A."/>
            <person name="Yoshinaga Y."/>
            <person name="Schmutz J."/>
            <person name="Saski C."/>
            <person name="Vermerris W."/>
            <person name="Kresovich S."/>
        </authorList>
    </citation>
    <scope>NUCLEOTIDE SEQUENCE</scope>
</reference>
<protein>
    <submittedName>
        <fullName evidence="2">Uncharacterized protein</fullName>
    </submittedName>
</protein>
<name>A0A921R418_SORBI</name>
<sequence length="140" mass="14497">MQRRGSSVGCGLVGLALSGLVPARPPAKFQGGRIPFSAGLADSAVRRSGVGCGGGGAAWDAAWWAGMRRRATAGMRRRAASDAELGLGLEWEWTGFERRRRVRRRWSGGGFGGGGAMAAGGARSRFSEGGECGGCGRRGR</sequence>
<evidence type="ECO:0000256" key="1">
    <source>
        <dbReference type="SAM" id="SignalP"/>
    </source>
</evidence>